<dbReference type="InterPro" id="IPR036059">
    <property type="entry name" value="TldD/PmbA_sf"/>
</dbReference>
<feature type="domain" description="Metalloprotease TldD/E N-terminal" evidence="5">
    <location>
        <begin position="18"/>
        <end position="80"/>
    </location>
</feature>
<proteinExistence type="inferred from homology"/>
<reference evidence="7" key="1">
    <citation type="submission" date="2018-05" db="EMBL/GenBank/DDBJ databases">
        <authorList>
            <person name="Lanie J.A."/>
            <person name="Ng W.-L."/>
            <person name="Kazmierczak K.M."/>
            <person name="Andrzejewski T.M."/>
            <person name="Davidsen T.M."/>
            <person name="Wayne K.J."/>
            <person name="Tettelin H."/>
            <person name="Glass J.I."/>
            <person name="Rusch D."/>
            <person name="Podicherti R."/>
            <person name="Tsui H.-C.T."/>
            <person name="Winkler M.E."/>
        </authorList>
    </citation>
    <scope>NUCLEOTIDE SEQUENCE</scope>
</reference>
<dbReference type="GO" id="GO:0008237">
    <property type="term" value="F:metallopeptidase activity"/>
    <property type="evidence" value="ECO:0007669"/>
    <property type="project" value="UniProtKB-KW"/>
</dbReference>
<evidence type="ECO:0000259" key="6">
    <source>
        <dbReference type="Pfam" id="PF19289"/>
    </source>
</evidence>
<keyword evidence="4" id="KW-0482">Metalloprotease</keyword>
<accession>A0A381Y4G9</accession>
<evidence type="ECO:0000256" key="1">
    <source>
        <dbReference type="ARBA" id="ARBA00005836"/>
    </source>
</evidence>
<dbReference type="AlphaFoldDB" id="A0A381Y4G9"/>
<evidence type="ECO:0000256" key="4">
    <source>
        <dbReference type="ARBA" id="ARBA00023049"/>
    </source>
</evidence>
<name>A0A381Y4G9_9ZZZZ</name>
<dbReference type="Pfam" id="PF01523">
    <property type="entry name" value="PmbA_TldD_1st"/>
    <property type="match status" value="1"/>
</dbReference>
<dbReference type="InterPro" id="IPR045569">
    <property type="entry name" value="Metalloprtase-TldD/E_C"/>
</dbReference>
<dbReference type="InterPro" id="IPR002510">
    <property type="entry name" value="Metalloprtase-TldD/E_N"/>
</dbReference>
<dbReference type="PANTHER" id="PTHR30624">
    <property type="entry name" value="UNCHARACTERIZED PROTEIN TLDD AND PMBA"/>
    <property type="match status" value="1"/>
</dbReference>
<dbReference type="InterPro" id="IPR051463">
    <property type="entry name" value="Peptidase_U62_metallo"/>
</dbReference>
<dbReference type="Pfam" id="PF19289">
    <property type="entry name" value="PmbA_TldD_3rd"/>
    <property type="match status" value="1"/>
</dbReference>
<feature type="domain" description="Metalloprotease TldD/E C-terminal" evidence="6">
    <location>
        <begin position="231"/>
        <end position="457"/>
    </location>
</feature>
<evidence type="ECO:0008006" key="8">
    <source>
        <dbReference type="Google" id="ProtNLM"/>
    </source>
</evidence>
<dbReference type="GO" id="GO:0006508">
    <property type="term" value="P:proteolysis"/>
    <property type="evidence" value="ECO:0007669"/>
    <property type="project" value="UniProtKB-KW"/>
</dbReference>
<sequence>MINKDLNKYSSHFSAYTELRIQENRNNHISLVNGDVMGNSISSSSGVSSRVYQDGNWGFSSSPDLSDSAVEYVVKNASDNVLFMTKRKKEQCGFILPDISGHHDIDLSTHHVRNDQKQWIDFLRNIDEYIANKYSFLSSRTVVLSGLDMEKSLLTSVGSTSYSMTPRGIMYISLTMDNNGEPVDLMDVFGGLGQLEDHFLDPSHFYNDIDILVDHLQKKSNGVYADAGMKDVILDADLAGILAHEAIGHTTEADLVLGGSVAGEFMGEQVASELVTLVDYANTMNKQVCPVPVYIDDEGTPSKDTVIIDGGSLKSFMHNKDSARHFNTKPTGNARAYAFSDEPLIRMRNTAIQPGKSSLDEMISSIDDGYYLMKSSNGQADSTSEFMFGVPLGYEIKGGKLGNAIKDTTISGVAFDVLKTIDMISSDMTWSAGGMCGKKQWIPVGMGGPAIKCKVNIGGR</sequence>
<keyword evidence="3" id="KW-0378">Hydrolase</keyword>
<evidence type="ECO:0000256" key="3">
    <source>
        <dbReference type="ARBA" id="ARBA00022801"/>
    </source>
</evidence>
<organism evidence="7">
    <name type="scientific">marine metagenome</name>
    <dbReference type="NCBI Taxonomy" id="408172"/>
    <lineage>
        <taxon>unclassified sequences</taxon>
        <taxon>metagenomes</taxon>
        <taxon>ecological metagenomes</taxon>
    </lineage>
</organism>
<protein>
    <recommendedName>
        <fullName evidence="8">Peptidase U62 modulator of DNA gyrase</fullName>
    </recommendedName>
</protein>
<dbReference type="SUPFAM" id="SSF111283">
    <property type="entry name" value="Putative modulator of DNA gyrase, PmbA/TldD"/>
    <property type="match status" value="1"/>
</dbReference>
<keyword evidence="2" id="KW-0645">Protease</keyword>
<gene>
    <name evidence="7" type="ORF">METZ01_LOCUS124197</name>
</gene>
<dbReference type="Gene3D" id="3.30.2290.10">
    <property type="entry name" value="PmbA/TldD superfamily"/>
    <property type="match status" value="1"/>
</dbReference>
<dbReference type="EMBL" id="UINC01017263">
    <property type="protein sequence ID" value="SVA71343.1"/>
    <property type="molecule type" value="Genomic_DNA"/>
</dbReference>
<evidence type="ECO:0000259" key="5">
    <source>
        <dbReference type="Pfam" id="PF01523"/>
    </source>
</evidence>
<dbReference type="InterPro" id="IPR035068">
    <property type="entry name" value="TldD/PmbA_N"/>
</dbReference>
<dbReference type="PANTHER" id="PTHR30624:SF0">
    <property type="entry name" value="METALLOPROTEASE SLR0863"/>
    <property type="match status" value="1"/>
</dbReference>
<comment type="similarity">
    <text evidence="1">Belongs to the peptidase U62 family.</text>
</comment>
<dbReference type="GO" id="GO:0005829">
    <property type="term" value="C:cytosol"/>
    <property type="evidence" value="ECO:0007669"/>
    <property type="project" value="TreeGrafter"/>
</dbReference>
<evidence type="ECO:0000313" key="7">
    <source>
        <dbReference type="EMBL" id="SVA71343.1"/>
    </source>
</evidence>
<evidence type="ECO:0000256" key="2">
    <source>
        <dbReference type="ARBA" id="ARBA00022670"/>
    </source>
</evidence>